<dbReference type="EMBL" id="OGTV01000111">
    <property type="protein sequence ID" value="SPB26951.1"/>
    <property type="molecule type" value="Genomic_DNA"/>
</dbReference>
<dbReference type="InterPro" id="IPR053163">
    <property type="entry name" value="HTH-type_regulator_Rgg"/>
</dbReference>
<reference evidence="3" key="1">
    <citation type="submission" date="2018-01" db="EMBL/GenBank/DDBJ databases">
        <authorList>
            <person name="Gaut B.S."/>
            <person name="Morton B.R."/>
            <person name="Clegg M.T."/>
            <person name="Duvall M.R."/>
        </authorList>
    </citation>
    <scope>NUCLEOTIDE SEQUENCE</scope>
    <source>
        <strain evidence="3">Lactobacillus helveticus</strain>
    </source>
</reference>
<dbReference type="InterPro" id="IPR001387">
    <property type="entry name" value="Cro/C1-type_HTH"/>
</dbReference>
<evidence type="ECO:0000313" key="3">
    <source>
        <dbReference type="EMBL" id="SPB26951.1"/>
    </source>
</evidence>
<protein>
    <recommendedName>
        <fullName evidence="1">HTH cro/C1-type domain-containing protein</fullName>
    </recommendedName>
</protein>
<dbReference type="InterPro" id="IPR010982">
    <property type="entry name" value="Lambda_DNA-bd_dom_sf"/>
</dbReference>
<organism evidence="3">
    <name type="scientific">Lactobacillus helveticus</name>
    <name type="common">Lactobacillus suntoryeus</name>
    <dbReference type="NCBI Taxonomy" id="1587"/>
    <lineage>
        <taxon>Bacteria</taxon>
        <taxon>Bacillati</taxon>
        <taxon>Bacillota</taxon>
        <taxon>Bacilli</taxon>
        <taxon>Lactobacillales</taxon>
        <taxon>Lactobacillaceae</taxon>
        <taxon>Lactobacillus</taxon>
    </lineage>
</organism>
<proteinExistence type="predicted"/>
<dbReference type="GO" id="GO:0003677">
    <property type="term" value="F:DNA binding"/>
    <property type="evidence" value="ECO:0007669"/>
    <property type="project" value="InterPro"/>
</dbReference>
<dbReference type="RefSeq" id="WP_101511771.1">
    <property type="nucleotide sequence ID" value="NZ_BLYS01000294.1"/>
</dbReference>
<dbReference type="CDD" id="cd00093">
    <property type="entry name" value="HTH_XRE"/>
    <property type="match status" value="1"/>
</dbReference>
<dbReference type="SUPFAM" id="SSF47413">
    <property type="entry name" value="lambda repressor-like DNA-binding domains"/>
    <property type="match status" value="1"/>
</dbReference>
<evidence type="ECO:0000259" key="1">
    <source>
        <dbReference type="PROSITE" id="PS50943"/>
    </source>
</evidence>
<dbReference type="Proteomes" id="UP000630086">
    <property type="component" value="Unassembled WGS sequence"/>
</dbReference>
<reference evidence="2" key="2">
    <citation type="submission" date="2020-07" db="EMBL/GenBank/DDBJ databases">
        <title>Draft genome sequence of Lactobacillus helveticus strain JCM 1062.</title>
        <authorList>
            <person name="Endo A."/>
            <person name="Maeno S."/>
            <person name="Kido Y."/>
        </authorList>
    </citation>
    <scope>NUCLEOTIDE SEQUENCE</scope>
    <source>
        <strain evidence="2">JCM 1062</strain>
    </source>
</reference>
<sequence>MLQIKSRFGLFAEDGFIHFYDETVNQKNEVSDMTIGEKLKALRLSLGLNKKEFAHGIINSSYLASIEKGESEIRAIDLIEILQQHNLSVLSFLVDFGNVKSNLAVYEHEADNAFFAQDTQRLIQIGNLCPNTLIKEVIQLMVAKLDGNLADFPKDIQTKIKKIFWKIEKWDINSLWILSNVMEIYSFDDLEGLVHSVFHNLVYFSDYEDETIKLLATITYNYLRICLTQVRVNEQEVKKASLYLRKIPSIPAVAYEKMKGDYILALHYSYYTTAEEIDKVLKKVREDELRPKN</sequence>
<dbReference type="Gene3D" id="1.10.260.40">
    <property type="entry name" value="lambda repressor-like DNA-binding domains"/>
    <property type="match status" value="1"/>
</dbReference>
<dbReference type="PROSITE" id="PS50943">
    <property type="entry name" value="HTH_CROC1"/>
    <property type="match status" value="1"/>
</dbReference>
<dbReference type="AlphaFoldDB" id="A0A2V4EL19"/>
<feature type="domain" description="HTH cro/C1-type" evidence="1">
    <location>
        <begin position="39"/>
        <end position="92"/>
    </location>
</feature>
<dbReference type="SMART" id="SM00530">
    <property type="entry name" value="HTH_XRE"/>
    <property type="match status" value="1"/>
</dbReference>
<dbReference type="PANTHER" id="PTHR37038">
    <property type="entry name" value="TRANSCRIPTIONAL REGULATOR-RELATED"/>
    <property type="match status" value="1"/>
</dbReference>
<evidence type="ECO:0000313" key="2">
    <source>
        <dbReference type="EMBL" id="GFP12254.1"/>
    </source>
</evidence>
<name>A0A2V4EL19_LACHE</name>
<accession>A0A2V4EL19</accession>
<gene>
    <name evidence="3" type="ORF">BDKNPLJD_02165</name>
    <name evidence="2" type="ORF">LHEJCM1062_01260</name>
</gene>
<dbReference type="EMBL" id="BLYV01000042">
    <property type="protein sequence ID" value="GFP12254.1"/>
    <property type="molecule type" value="Genomic_DNA"/>
</dbReference>
<dbReference type="Pfam" id="PF01381">
    <property type="entry name" value="HTH_3"/>
    <property type="match status" value="1"/>
</dbReference>